<comment type="subcellular location">
    <subcellularLocation>
        <location evidence="1">Nucleus</location>
    </subcellularLocation>
</comment>
<feature type="compositionally biased region" description="Polar residues" evidence="11">
    <location>
        <begin position="45"/>
        <end position="57"/>
    </location>
</feature>
<keyword evidence="7" id="KW-0067">ATP-binding</keyword>
<evidence type="ECO:0000259" key="13">
    <source>
        <dbReference type="PROSITE" id="PS51194"/>
    </source>
</evidence>
<dbReference type="EMBL" id="DF237386">
    <property type="protein sequence ID" value="GAQ88535.1"/>
    <property type="molecule type" value="Genomic_DNA"/>
</dbReference>
<evidence type="ECO:0000313" key="15">
    <source>
        <dbReference type="Proteomes" id="UP000054558"/>
    </source>
</evidence>
<dbReference type="OMA" id="DINWGYA"/>
<evidence type="ECO:0000256" key="10">
    <source>
        <dbReference type="ARBA" id="ARBA00023242"/>
    </source>
</evidence>
<feature type="region of interest" description="Disordered" evidence="11">
    <location>
        <begin position="381"/>
        <end position="404"/>
    </location>
</feature>
<feature type="region of interest" description="Disordered" evidence="11">
    <location>
        <begin position="1264"/>
        <end position="1298"/>
    </location>
</feature>
<dbReference type="CDD" id="cd18000">
    <property type="entry name" value="DEXHc_ERCC6"/>
    <property type="match status" value="1"/>
</dbReference>
<keyword evidence="15" id="KW-1185">Reference proteome</keyword>
<dbReference type="Pfam" id="PF25875">
    <property type="entry name" value="WHD_Rad26_CSB"/>
    <property type="match status" value="1"/>
</dbReference>
<feature type="region of interest" description="Disordered" evidence="11">
    <location>
        <begin position="1"/>
        <end position="66"/>
    </location>
</feature>
<feature type="compositionally biased region" description="Basic and acidic residues" evidence="11">
    <location>
        <begin position="165"/>
        <end position="174"/>
    </location>
</feature>
<dbReference type="GO" id="GO:0005524">
    <property type="term" value="F:ATP binding"/>
    <property type="evidence" value="ECO:0007669"/>
    <property type="project" value="InterPro"/>
</dbReference>
<keyword evidence="8" id="KW-0238">DNA-binding</keyword>
<dbReference type="GO" id="GO:0005634">
    <property type="term" value="C:nucleus"/>
    <property type="evidence" value="ECO:0000318"/>
    <property type="project" value="GO_Central"/>
</dbReference>
<feature type="compositionally biased region" description="Polar residues" evidence="11">
    <location>
        <begin position="1350"/>
        <end position="1361"/>
    </location>
</feature>
<name>A0A1Y1IC49_KLENI</name>
<dbReference type="Pfam" id="PF00176">
    <property type="entry name" value="SNF2-rel_dom"/>
    <property type="match status" value="1"/>
</dbReference>
<evidence type="ECO:0000256" key="9">
    <source>
        <dbReference type="ARBA" id="ARBA00023204"/>
    </source>
</evidence>
<feature type="region of interest" description="Disordered" evidence="11">
    <location>
        <begin position="489"/>
        <end position="535"/>
    </location>
</feature>
<feature type="compositionally biased region" description="Basic and acidic residues" evidence="11">
    <location>
        <begin position="261"/>
        <end position="285"/>
    </location>
</feature>
<dbReference type="PANTHER" id="PTHR45629:SF7">
    <property type="entry name" value="DNA EXCISION REPAIR PROTEIN ERCC-6-RELATED"/>
    <property type="match status" value="1"/>
</dbReference>
<keyword evidence="4" id="KW-0227">DNA damage</keyword>
<feature type="compositionally biased region" description="Polar residues" evidence="11">
    <location>
        <begin position="1264"/>
        <end position="1274"/>
    </location>
</feature>
<feature type="compositionally biased region" description="Gly residues" evidence="11">
    <location>
        <begin position="1277"/>
        <end position="1297"/>
    </location>
</feature>
<dbReference type="GO" id="GO:0006283">
    <property type="term" value="P:transcription-coupled nucleotide-excision repair"/>
    <property type="evidence" value="ECO:0000318"/>
    <property type="project" value="GO_Central"/>
</dbReference>
<dbReference type="CDD" id="cd18793">
    <property type="entry name" value="SF2_C_SNF"/>
    <property type="match status" value="1"/>
</dbReference>
<accession>A0A1Y1IC49</accession>
<dbReference type="CDD" id="cd22254">
    <property type="entry name" value="CSB_WHD"/>
    <property type="match status" value="1"/>
</dbReference>
<feature type="compositionally biased region" description="Polar residues" evidence="11">
    <location>
        <begin position="1368"/>
        <end position="1380"/>
    </location>
</feature>
<dbReference type="SMART" id="SM00490">
    <property type="entry name" value="HELICc"/>
    <property type="match status" value="1"/>
</dbReference>
<keyword evidence="10" id="KW-0539">Nucleus</keyword>
<dbReference type="Gene3D" id="3.40.50.300">
    <property type="entry name" value="P-loop containing nucleotide triphosphate hydrolases"/>
    <property type="match status" value="1"/>
</dbReference>
<dbReference type="InterPro" id="IPR027417">
    <property type="entry name" value="P-loop_NTPase"/>
</dbReference>
<keyword evidence="6" id="KW-0347">Helicase</keyword>
<protein>
    <submittedName>
        <fullName evidence="14">Putative SNF2 family DNA repair protein</fullName>
    </submittedName>
</protein>
<dbReference type="InterPro" id="IPR014001">
    <property type="entry name" value="Helicase_ATP-bd"/>
</dbReference>
<dbReference type="InterPro" id="IPR038718">
    <property type="entry name" value="SNF2-like_sf"/>
</dbReference>
<keyword evidence="5" id="KW-0378">Hydrolase</keyword>
<organism evidence="14 15">
    <name type="scientific">Klebsormidium nitens</name>
    <name type="common">Green alga</name>
    <name type="synonym">Ulothrix nitens</name>
    <dbReference type="NCBI Taxonomy" id="105231"/>
    <lineage>
        <taxon>Eukaryota</taxon>
        <taxon>Viridiplantae</taxon>
        <taxon>Streptophyta</taxon>
        <taxon>Klebsormidiophyceae</taxon>
        <taxon>Klebsormidiales</taxon>
        <taxon>Klebsormidiaceae</taxon>
        <taxon>Klebsormidium</taxon>
    </lineage>
</organism>
<dbReference type="GO" id="GO:0016787">
    <property type="term" value="F:hydrolase activity"/>
    <property type="evidence" value="ECO:0007669"/>
    <property type="project" value="UniProtKB-KW"/>
</dbReference>
<evidence type="ECO:0000256" key="2">
    <source>
        <dbReference type="ARBA" id="ARBA00007025"/>
    </source>
</evidence>
<evidence type="ECO:0000313" key="14">
    <source>
        <dbReference type="EMBL" id="GAQ88535.1"/>
    </source>
</evidence>
<dbReference type="SMART" id="SM00487">
    <property type="entry name" value="DEXDc"/>
    <property type="match status" value="1"/>
</dbReference>
<feature type="compositionally biased region" description="Acidic residues" evidence="11">
    <location>
        <begin position="489"/>
        <end position="500"/>
    </location>
</feature>
<feature type="region of interest" description="Disordered" evidence="11">
    <location>
        <begin position="319"/>
        <end position="339"/>
    </location>
</feature>
<feature type="compositionally biased region" description="Basic and acidic residues" evidence="11">
    <location>
        <begin position="658"/>
        <end position="668"/>
    </location>
</feature>
<feature type="domain" description="Helicase C-terminal" evidence="13">
    <location>
        <begin position="915"/>
        <end position="1075"/>
    </location>
</feature>
<dbReference type="Gene3D" id="3.40.50.10810">
    <property type="entry name" value="Tandem AAA-ATPase domain"/>
    <property type="match status" value="1"/>
</dbReference>
<evidence type="ECO:0000256" key="4">
    <source>
        <dbReference type="ARBA" id="ARBA00022763"/>
    </source>
</evidence>
<dbReference type="STRING" id="105231.A0A1Y1IC49"/>
<feature type="compositionally biased region" description="Basic and acidic residues" evidence="11">
    <location>
        <begin position="79"/>
        <end position="103"/>
    </location>
</feature>
<evidence type="ECO:0000256" key="11">
    <source>
        <dbReference type="SAM" id="MobiDB-lite"/>
    </source>
</evidence>
<dbReference type="InterPro" id="IPR049730">
    <property type="entry name" value="SNF2/RAD54-like_C"/>
</dbReference>
<feature type="compositionally biased region" description="Basic and acidic residues" evidence="11">
    <location>
        <begin position="514"/>
        <end position="524"/>
    </location>
</feature>
<dbReference type="InterPro" id="IPR001650">
    <property type="entry name" value="Helicase_C-like"/>
</dbReference>
<dbReference type="GO" id="GO:0140658">
    <property type="term" value="F:ATP-dependent chromatin remodeler activity"/>
    <property type="evidence" value="ECO:0000318"/>
    <property type="project" value="GO_Central"/>
</dbReference>
<feature type="region of interest" description="Disordered" evidence="11">
    <location>
        <begin position="212"/>
        <end position="300"/>
    </location>
</feature>
<feature type="compositionally biased region" description="Basic residues" evidence="11">
    <location>
        <begin position="504"/>
        <end position="513"/>
    </location>
</feature>
<dbReference type="InterPro" id="IPR058951">
    <property type="entry name" value="WHD_Rad26_CSB-like"/>
</dbReference>
<keyword evidence="3" id="KW-0547">Nucleotide-binding</keyword>
<dbReference type="Pfam" id="PF00271">
    <property type="entry name" value="Helicase_C"/>
    <property type="match status" value="1"/>
</dbReference>
<feature type="compositionally biased region" description="Gly residues" evidence="11">
    <location>
        <begin position="251"/>
        <end position="260"/>
    </location>
</feature>
<feature type="region of interest" description="Disordered" evidence="11">
    <location>
        <begin position="137"/>
        <end position="193"/>
    </location>
</feature>
<proteinExistence type="inferred from homology"/>
<dbReference type="FunFam" id="3.40.50.10810:FF:000034">
    <property type="entry name" value="Protein CHROMATIN REMODELING 8"/>
    <property type="match status" value="1"/>
</dbReference>
<feature type="region of interest" description="Disordered" evidence="11">
    <location>
        <begin position="1313"/>
        <end position="1407"/>
    </location>
</feature>
<feature type="compositionally biased region" description="Polar residues" evidence="11">
    <location>
        <begin position="325"/>
        <end position="335"/>
    </location>
</feature>
<dbReference type="InterPro" id="IPR050496">
    <property type="entry name" value="SNF2_RAD54_helicase_repair"/>
</dbReference>
<dbReference type="PROSITE" id="PS51192">
    <property type="entry name" value="HELICASE_ATP_BIND_1"/>
    <property type="match status" value="1"/>
</dbReference>
<dbReference type="PANTHER" id="PTHR45629">
    <property type="entry name" value="SNF2/RAD54 FAMILY MEMBER"/>
    <property type="match status" value="1"/>
</dbReference>
<feature type="compositionally biased region" description="Basic and acidic residues" evidence="11">
    <location>
        <begin position="1"/>
        <end position="14"/>
    </location>
</feature>
<evidence type="ECO:0000259" key="12">
    <source>
        <dbReference type="PROSITE" id="PS51192"/>
    </source>
</evidence>
<feature type="domain" description="Helicase ATP-binding" evidence="12">
    <location>
        <begin position="580"/>
        <end position="779"/>
    </location>
</feature>
<evidence type="ECO:0000256" key="5">
    <source>
        <dbReference type="ARBA" id="ARBA00022801"/>
    </source>
</evidence>
<dbReference type="InterPro" id="IPR000330">
    <property type="entry name" value="SNF2_N"/>
</dbReference>
<evidence type="ECO:0000256" key="7">
    <source>
        <dbReference type="ARBA" id="ARBA00022840"/>
    </source>
</evidence>
<feature type="region of interest" description="Disordered" evidence="11">
    <location>
        <begin position="78"/>
        <end position="118"/>
    </location>
</feature>
<feature type="region of interest" description="Disordered" evidence="11">
    <location>
        <begin position="650"/>
        <end position="684"/>
    </location>
</feature>
<feature type="region of interest" description="Disordered" evidence="11">
    <location>
        <begin position="1119"/>
        <end position="1153"/>
    </location>
</feature>
<dbReference type="OrthoDB" id="413460at2759"/>
<evidence type="ECO:0000256" key="8">
    <source>
        <dbReference type="ARBA" id="ARBA00023125"/>
    </source>
</evidence>
<sequence length="1479" mass="161351">MDRGYSEEEWRLIEDSDTEVGPGEGNAKKSKSSREAGGPAGFQREASQSGRRTSTSESNKETDADVLAELGVTSIAEADVTKRVIEDVERERAETEKQVRGEENNEEEGVSGGELDRRRIKQQLSVLRKEIAAVRAGLEDEAAEDGVKVEAEDIGTAGVDTAGTEGDHAQEDGAQKPSATQDPQAGVSLQRALASQRLQDLKAQRRQLREQLAKLESSDAEGLEDTEATRSSEGNARNLSGEKRRNREGAPGMGLNGSGLGEKEGGVEERGKKRVRFEEGPRKEGPAASRLGEATGMLETERDRLIRTGVLTPFSSVQGYEKKVTSSAPKATSSALERRRNGFVEDDDFDTVFEPRPSQKLLTAPRRSAIEDFGAGAEGLGISGSLTTGGLRGSDGENGSEDERLQQAIARTAAQNEAIYKSKGVIKVLTGGDVPKQEPIARDFRRKNQKYIRRISEKEEGVGGKKFRRRRPVPAAQFRLKRESGLEDLGDEGVSEEGDIEGGRRKRRRKLAKVKKEEGTDKEWSPGSDEEELSDEADAGALLPLEEAKPDVVIEGGLRIPGGIYDRLFAYQQTGVKWLWELHCQKAGGIIGDEMGLGKTVQLVAFLGALHYSGLYQPSIVVCPVTLLRQWKREVQAWYPRFKVAILHDSATPSGGAPKDEEDPRSSDDENESEEEIQTAKSKAGKSHRWDALIAATVNRPDGLLLTSYEQLRIQREKLLDIPWGYAILDEGHRIRNPDADITLVCKQLQTVHRIVMSGAPIQNKLTELWSLFDFVFPGKLGTLPVFQSQFALPIAIGGYANASQLQASTAYKCAVVLRDLIMPYLLRRMKADVEAQLPKKTEQVLFVSLTEEQRRVYRSFLASNEVEAIIAGDRNALYGIDIMRKICNHPDLLERDEMAAHEDYGNPERSGKLKVVSKILPLWKAQGHRVLLFCQTQQMLDIIENFVVNVPFVYRRMDGNTPINQRMAIIDEFNNSDAVFILILTTKVGGLGTNLIGANRVIIFDPDWNPSTDMQARERAWRIGQKRDVTVYRLITSGTIEEKVYHRQIYKHFLTNKILRDPRQRRFFKAKDLTDLFMLGDEDSGRGTETSEIFGGGEERAERGPNVRARLLNGMRKARASGAVGSDEENGRLALEGPSRKGKEKVSDDEEGLEGLYREDAVDEKPKASGEETGLLKSLFESTGVHSTMDHDQIVGANDPENVIVDYEANRVARRAAEALKQSRAARASADVAVPTWTGRSGAAGAPDGVRRRFGATVNSRIVQQTRVSTSPEGSAGTGGLSGGLTRPGGLGGAGRGALSSSALLARVREGRLAAEETHTGAEPSGSGLAGGLRRSASPLAGGLRASSRESSPMVQSPSSALKGASNGLSVKSEPSTSGKEGVAAGGIANGNRGGSKASGKRKVGGGSLQPEILIRQICTFLQERGGEAPSAELVQHFAERVREEDMALFRQLLKQIATLKKSETGGPSTWVIKPEYQ</sequence>
<dbReference type="PROSITE" id="PS51194">
    <property type="entry name" value="HELICASE_CTER"/>
    <property type="match status" value="1"/>
</dbReference>
<evidence type="ECO:0000256" key="3">
    <source>
        <dbReference type="ARBA" id="ARBA00022741"/>
    </source>
</evidence>
<dbReference type="SUPFAM" id="SSF52540">
    <property type="entry name" value="P-loop containing nucleoside triphosphate hydrolases"/>
    <property type="match status" value="2"/>
</dbReference>
<feature type="compositionally biased region" description="Polar residues" evidence="11">
    <location>
        <begin position="229"/>
        <end position="238"/>
    </location>
</feature>
<evidence type="ECO:0000256" key="6">
    <source>
        <dbReference type="ARBA" id="ARBA00022806"/>
    </source>
</evidence>
<evidence type="ECO:0000256" key="1">
    <source>
        <dbReference type="ARBA" id="ARBA00004123"/>
    </source>
</evidence>
<gene>
    <name evidence="14" type="ORF">KFL_004370050</name>
</gene>
<feature type="compositionally biased region" description="Gly residues" evidence="11">
    <location>
        <begin position="1385"/>
        <end position="1395"/>
    </location>
</feature>
<comment type="similarity">
    <text evidence="2">Belongs to the SNF2/RAD54 helicase family.</text>
</comment>
<dbReference type="Proteomes" id="UP000054558">
    <property type="component" value="Unassembled WGS sequence"/>
</dbReference>
<keyword evidence="9" id="KW-0234">DNA repair</keyword>
<reference evidence="14 15" key="1">
    <citation type="journal article" date="2014" name="Nat. Commun.">
        <title>Klebsormidium flaccidum genome reveals primary factors for plant terrestrial adaptation.</title>
        <authorList>
            <person name="Hori K."/>
            <person name="Maruyama F."/>
            <person name="Fujisawa T."/>
            <person name="Togashi T."/>
            <person name="Yamamoto N."/>
            <person name="Seo M."/>
            <person name="Sato S."/>
            <person name="Yamada T."/>
            <person name="Mori H."/>
            <person name="Tajima N."/>
            <person name="Moriyama T."/>
            <person name="Ikeuchi M."/>
            <person name="Watanabe M."/>
            <person name="Wada H."/>
            <person name="Kobayashi K."/>
            <person name="Saito M."/>
            <person name="Masuda T."/>
            <person name="Sasaki-Sekimoto Y."/>
            <person name="Mashiguchi K."/>
            <person name="Awai K."/>
            <person name="Shimojima M."/>
            <person name="Masuda S."/>
            <person name="Iwai M."/>
            <person name="Nobusawa T."/>
            <person name="Narise T."/>
            <person name="Kondo S."/>
            <person name="Saito H."/>
            <person name="Sato R."/>
            <person name="Murakawa M."/>
            <person name="Ihara Y."/>
            <person name="Oshima-Yamada Y."/>
            <person name="Ohtaka K."/>
            <person name="Satoh M."/>
            <person name="Sonobe K."/>
            <person name="Ishii M."/>
            <person name="Ohtani R."/>
            <person name="Kanamori-Sato M."/>
            <person name="Honoki R."/>
            <person name="Miyazaki D."/>
            <person name="Mochizuki H."/>
            <person name="Umetsu J."/>
            <person name="Higashi K."/>
            <person name="Shibata D."/>
            <person name="Kamiya Y."/>
            <person name="Sato N."/>
            <person name="Nakamura Y."/>
            <person name="Tabata S."/>
            <person name="Ida S."/>
            <person name="Kurokawa K."/>
            <person name="Ohta H."/>
        </authorList>
    </citation>
    <scope>NUCLEOTIDE SEQUENCE [LARGE SCALE GENOMIC DNA]</scope>
    <source>
        <strain evidence="14 15">NIES-2285</strain>
    </source>
</reference>